<dbReference type="PROSITE" id="PS50173">
    <property type="entry name" value="UMUC"/>
    <property type="match status" value="1"/>
</dbReference>
<keyword evidence="17" id="KW-1185">Reference proteome</keyword>
<accession>A0A2N9JGB7</accession>
<dbReference type="InterPro" id="IPR001126">
    <property type="entry name" value="UmuC"/>
</dbReference>
<evidence type="ECO:0000256" key="7">
    <source>
        <dbReference type="ARBA" id="ARBA00022763"/>
    </source>
</evidence>
<comment type="function">
    <text evidence="11 13">Poorly processive, error-prone DNA polymerase involved in untargeted mutagenesis. Copies undamaged DNA at stalled replication forks, which arise in vivo from mismatched or misaligned primer ends. These misaligned primers can be extended by PolIV. Exhibits no 3'-5' exonuclease (proofreading) activity. May be involved in translesional synthesis, in conjunction with the beta clamp from PolIII.</text>
</comment>
<comment type="subunit">
    <text evidence="13">Monomer.</text>
</comment>
<evidence type="ECO:0000256" key="6">
    <source>
        <dbReference type="ARBA" id="ARBA00022723"/>
    </source>
</evidence>
<dbReference type="EMBL" id="LT985188">
    <property type="protein sequence ID" value="SPD87144.1"/>
    <property type="molecule type" value="Genomic_DNA"/>
</dbReference>
<comment type="cofactor">
    <cofactor evidence="13">
        <name>Mg(2+)</name>
        <dbReference type="ChEBI" id="CHEBI:18420"/>
    </cofactor>
    <text evidence="13">Binds 2 magnesium ions per subunit.</text>
</comment>
<dbReference type="HAMAP" id="MF_01113">
    <property type="entry name" value="DNApol_IV"/>
    <property type="match status" value="1"/>
</dbReference>
<evidence type="ECO:0000256" key="5">
    <source>
        <dbReference type="ARBA" id="ARBA00022705"/>
    </source>
</evidence>
<evidence type="ECO:0000256" key="9">
    <source>
        <dbReference type="ARBA" id="ARBA00022932"/>
    </source>
</evidence>
<keyword evidence="5 13" id="KW-0235">DNA replication</keyword>
<keyword evidence="13" id="KW-0238">DNA-binding</keyword>
<dbReference type="GO" id="GO:0009432">
    <property type="term" value="P:SOS response"/>
    <property type="evidence" value="ECO:0007669"/>
    <property type="project" value="TreeGrafter"/>
</dbReference>
<dbReference type="AlphaFoldDB" id="A0A2N9JGB7"/>
<dbReference type="NCBIfam" id="NF003015">
    <property type="entry name" value="PRK03858.1"/>
    <property type="match status" value="1"/>
</dbReference>
<keyword evidence="13" id="KW-0963">Cytoplasm</keyword>
<dbReference type="GO" id="GO:0005829">
    <property type="term" value="C:cytosol"/>
    <property type="evidence" value="ECO:0007669"/>
    <property type="project" value="TreeGrafter"/>
</dbReference>
<dbReference type="GO" id="GO:0006281">
    <property type="term" value="P:DNA repair"/>
    <property type="evidence" value="ECO:0007669"/>
    <property type="project" value="UniProtKB-UniRule"/>
</dbReference>
<keyword evidence="6 13" id="KW-0479">Metal-binding</keyword>
<evidence type="ECO:0000256" key="13">
    <source>
        <dbReference type="HAMAP-Rule" id="MF_01113"/>
    </source>
</evidence>
<feature type="domain" description="UmuC" evidence="15">
    <location>
        <begin position="48"/>
        <end position="227"/>
    </location>
</feature>
<organism evidence="16 17">
    <name type="scientific">Micropruina glycogenica</name>
    <dbReference type="NCBI Taxonomy" id="75385"/>
    <lineage>
        <taxon>Bacteria</taxon>
        <taxon>Bacillati</taxon>
        <taxon>Actinomycetota</taxon>
        <taxon>Actinomycetes</taxon>
        <taxon>Propionibacteriales</taxon>
        <taxon>Nocardioidaceae</taxon>
        <taxon>Micropruina</taxon>
    </lineage>
</organism>
<dbReference type="Proteomes" id="UP000238164">
    <property type="component" value="Chromosome 1"/>
</dbReference>
<proteinExistence type="inferred from homology"/>
<comment type="similarity">
    <text evidence="1 13">Belongs to the DNA polymerase type-Y family.</text>
</comment>
<dbReference type="SUPFAM" id="SSF56672">
    <property type="entry name" value="DNA/RNA polymerases"/>
    <property type="match status" value="1"/>
</dbReference>
<sequence length="436" mass="46958">MTAPPFTERPPATPRRSWSDWLPSTPALPTDPITPSDPGGPTRADRVIMHIDMDAFYASVELRRRPELLGRPMFVGGAERGVVLSANYEARAFGIEGGMPSSRARRLCPQAVAVPPDFDTYGEVSAGIVAAFESVTAHVESASIDEAYLDVTGSQRVFGSPRAIGEYLRALVADEQGITCSVGIGPSKFVAKIASGQAKPDGLVEVLPGDVTSFLHPLPVGKIWGVGEATADKLHRLGIMTVADLANTPAGTLRRAFGPHQGSLLSELAWGRDGRRVVARPGERGVGCQETFSRDTDDPAVVRAELLRVAGTVAWRMRQAGVLGRVVTLNLRFADFRTISRSLTLASPTDSTDELHAQALKLLGKLGLERPRIRRVGIRVEGLVDADKAYCQPTLDAPDRGWREAELAADAVRRKFGPNGVQRAVLTRHGYAPKRP</sequence>
<evidence type="ECO:0000256" key="2">
    <source>
        <dbReference type="ARBA" id="ARBA00022457"/>
    </source>
</evidence>
<evidence type="ECO:0000256" key="3">
    <source>
        <dbReference type="ARBA" id="ARBA00022679"/>
    </source>
</evidence>
<feature type="binding site" evidence="13">
    <location>
        <position position="145"/>
    </location>
    <ligand>
        <name>Mg(2+)</name>
        <dbReference type="ChEBI" id="CHEBI:18420"/>
    </ligand>
</feature>
<feature type="region of interest" description="Disordered" evidence="14">
    <location>
        <begin position="1"/>
        <end position="44"/>
    </location>
</feature>
<gene>
    <name evidence="13 16" type="primary">dinB</name>
    <name evidence="16" type="ORF">MPLG2_2114</name>
</gene>
<dbReference type="Gene3D" id="3.30.1490.100">
    <property type="entry name" value="DNA polymerase, Y-family, little finger domain"/>
    <property type="match status" value="1"/>
</dbReference>
<reference evidence="16 17" key="1">
    <citation type="submission" date="2018-02" db="EMBL/GenBank/DDBJ databases">
        <authorList>
            <person name="Cohen D.B."/>
            <person name="Kent A.D."/>
        </authorList>
    </citation>
    <scope>NUCLEOTIDE SEQUENCE [LARGE SCALE GENOMIC DNA]</scope>
    <source>
        <strain evidence="16">1</strain>
    </source>
</reference>
<keyword evidence="8 13" id="KW-0460">Magnesium</keyword>
<dbReference type="SUPFAM" id="SSF100879">
    <property type="entry name" value="Lesion bypass DNA polymerase (Y-family), little finger domain"/>
    <property type="match status" value="1"/>
</dbReference>
<dbReference type="InterPro" id="IPR036775">
    <property type="entry name" value="DNA_pol_Y-fam_lit_finger_sf"/>
</dbReference>
<dbReference type="GO" id="GO:0000287">
    <property type="term" value="F:magnesium ion binding"/>
    <property type="evidence" value="ECO:0007669"/>
    <property type="project" value="UniProtKB-UniRule"/>
</dbReference>
<feature type="site" description="Substrate discrimination" evidence="13">
    <location>
        <position position="57"/>
    </location>
</feature>
<keyword evidence="3 13" id="KW-0808">Transferase</keyword>
<protein>
    <recommendedName>
        <fullName evidence="13">DNA polymerase IV</fullName>
        <shortName evidence="13">Pol IV</shortName>
        <ecNumber evidence="13">2.7.7.7</ecNumber>
    </recommendedName>
</protein>
<dbReference type="EC" id="2.7.7.7" evidence="13"/>
<keyword evidence="4 13" id="KW-0548">Nucleotidyltransferase</keyword>
<dbReference type="KEGG" id="mgg:MPLG2_2114"/>
<dbReference type="InterPro" id="IPR024728">
    <property type="entry name" value="PolY_HhH_motif"/>
</dbReference>
<dbReference type="Pfam" id="PF11799">
    <property type="entry name" value="IMS_C"/>
    <property type="match status" value="1"/>
</dbReference>
<dbReference type="NCBIfam" id="NF002677">
    <property type="entry name" value="PRK02406.1"/>
    <property type="match status" value="1"/>
</dbReference>
<keyword evidence="9 13" id="KW-0239">DNA-directed DNA polymerase</keyword>
<evidence type="ECO:0000256" key="1">
    <source>
        <dbReference type="ARBA" id="ARBA00010945"/>
    </source>
</evidence>
<dbReference type="InterPro" id="IPR050116">
    <property type="entry name" value="DNA_polymerase-Y"/>
</dbReference>
<dbReference type="Gene3D" id="3.30.70.270">
    <property type="match status" value="1"/>
</dbReference>
<evidence type="ECO:0000313" key="17">
    <source>
        <dbReference type="Proteomes" id="UP000238164"/>
    </source>
</evidence>
<dbReference type="InterPro" id="IPR017961">
    <property type="entry name" value="DNA_pol_Y-fam_little_finger"/>
</dbReference>
<name>A0A2N9JGB7_9ACTN</name>
<dbReference type="RefSeq" id="WP_231935616.1">
    <property type="nucleotide sequence ID" value="NZ_BAAAGO010000040.1"/>
</dbReference>
<dbReference type="GO" id="GO:0006261">
    <property type="term" value="P:DNA-templated DNA replication"/>
    <property type="evidence" value="ECO:0007669"/>
    <property type="project" value="UniProtKB-UniRule"/>
</dbReference>
<dbReference type="PANTHER" id="PTHR11076:SF33">
    <property type="entry name" value="DNA POLYMERASE KAPPA"/>
    <property type="match status" value="1"/>
</dbReference>
<keyword evidence="2 13" id="KW-0515">Mutator protein</keyword>
<evidence type="ECO:0000259" key="15">
    <source>
        <dbReference type="PROSITE" id="PS50173"/>
    </source>
</evidence>
<dbReference type="Pfam" id="PF11798">
    <property type="entry name" value="IMS_HHH"/>
    <property type="match status" value="1"/>
</dbReference>
<dbReference type="PANTHER" id="PTHR11076">
    <property type="entry name" value="DNA REPAIR POLYMERASE UMUC / TRANSFERASE FAMILY MEMBER"/>
    <property type="match status" value="1"/>
</dbReference>
<evidence type="ECO:0000313" key="16">
    <source>
        <dbReference type="EMBL" id="SPD87144.1"/>
    </source>
</evidence>
<dbReference type="Pfam" id="PF00817">
    <property type="entry name" value="IMS"/>
    <property type="match status" value="1"/>
</dbReference>
<dbReference type="GO" id="GO:0003684">
    <property type="term" value="F:damaged DNA binding"/>
    <property type="evidence" value="ECO:0007669"/>
    <property type="project" value="InterPro"/>
</dbReference>
<dbReference type="CDD" id="cd03586">
    <property type="entry name" value="PolY_Pol_IV_kappa"/>
    <property type="match status" value="1"/>
</dbReference>
<feature type="active site" evidence="13">
    <location>
        <position position="146"/>
    </location>
</feature>
<dbReference type="FunFam" id="3.30.1490.100:FF:000004">
    <property type="entry name" value="DNA polymerase IV"/>
    <property type="match status" value="1"/>
</dbReference>
<dbReference type="InterPro" id="IPR043128">
    <property type="entry name" value="Rev_trsase/Diguanyl_cyclase"/>
</dbReference>
<keyword evidence="7 13" id="KW-0227">DNA damage</keyword>
<evidence type="ECO:0000256" key="12">
    <source>
        <dbReference type="ARBA" id="ARBA00049244"/>
    </source>
</evidence>
<comment type="subcellular location">
    <subcellularLocation>
        <location evidence="13">Cytoplasm</location>
    </subcellularLocation>
</comment>
<evidence type="ECO:0000256" key="11">
    <source>
        <dbReference type="ARBA" id="ARBA00025589"/>
    </source>
</evidence>
<dbReference type="GO" id="GO:0003887">
    <property type="term" value="F:DNA-directed DNA polymerase activity"/>
    <property type="evidence" value="ECO:0007669"/>
    <property type="project" value="UniProtKB-UniRule"/>
</dbReference>
<evidence type="ECO:0000256" key="8">
    <source>
        <dbReference type="ARBA" id="ARBA00022842"/>
    </source>
</evidence>
<feature type="binding site" evidence="13">
    <location>
        <position position="52"/>
    </location>
    <ligand>
        <name>Mg(2+)</name>
        <dbReference type="ChEBI" id="CHEBI:18420"/>
    </ligand>
</feature>
<evidence type="ECO:0000256" key="10">
    <source>
        <dbReference type="ARBA" id="ARBA00023204"/>
    </source>
</evidence>
<dbReference type="Gene3D" id="3.40.1170.60">
    <property type="match status" value="1"/>
</dbReference>
<comment type="catalytic activity">
    <reaction evidence="12 13">
        <text>DNA(n) + a 2'-deoxyribonucleoside 5'-triphosphate = DNA(n+1) + diphosphate</text>
        <dbReference type="Rhea" id="RHEA:22508"/>
        <dbReference type="Rhea" id="RHEA-COMP:17339"/>
        <dbReference type="Rhea" id="RHEA-COMP:17340"/>
        <dbReference type="ChEBI" id="CHEBI:33019"/>
        <dbReference type="ChEBI" id="CHEBI:61560"/>
        <dbReference type="ChEBI" id="CHEBI:173112"/>
        <dbReference type="EC" id="2.7.7.7"/>
    </reaction>
</comment>
<dbReference type="InterPro" id="IPR043502">
    <property type="entry name" value="DNA/RNA_pol_sf"/>
</dbReference>
<evidence type="ECO:0000256" key="4">
    <source>
        <dbReference type="ARBA" id="ARBA00022695"/>
    </source>
</evidence>
<dbReference type="InterPro" id="IPR022880">
    <property type="entry name" value="DNApol_IV"/>
</dbReference>
<evidence type="ECO:0000256" key="14">
    <source>
        <dbReference type="SAM" id="MobiDB-lite"/>
    </source>
</evidence>
<dbReference type="Gene3D" id="1.10.150.20">
    <property type="entry name" value="5' to 3' exonuclease, C-terminal subdomain"/>
    <property type="match status" value="1"/>
</dbReference>
<keyword evidence="10 13" id="KW-0234">DNA repair</keyword>
<dbReference type="GO" id="GO:0042276">
    <property type="term" value="P:error-prone translesion synthesis"/>
    <property type="evidence" value="ECO:0007669"/>
    <property type="project" value="TreeGrafter"/>
</dbReference>